<dbReference type="InterPro" id="IPR036869">
    <property type="entry name" value="J_dom_sf"/>
</dbReference>
<dbReference type="SMART" id="SM00271">
    <property type="entry name" value="DnaJ"/>
    <property type="match status" value="1"/>
</dbReference>
<proteinExistence type="predicted"/>
<protein>
    <recommendedName>
        <fullName evidence="1">J domain-containing protein</fullName>
    </recommendedName>
</protein>
<dbReference type="PROSITE" id="PS50076">
    <property type="entry name" value="DNAJ_2"/>
    <property type="match status" value="1"/>
</dbReference>
<dbReference type="CDD" id="cd06257">
    <property type="entry name" value="DnaJ"/>
    <property type="match status" value="1"/>
</dbReference>
<dbReference type="InterPro" id="IPR001623">
    <property type="entry name" value="DnaJ_domain"/>
</dbReference>
<dbReference type="AlphaFoldDB" id="A0A6C0BS86"/>
<organism evidence="2">
    <name type="scientific">viral metagenome</name>
    <dbReference type="NCBI Taxonomy" id="1070528"/>
    <lineage>
        <taxon>unclassified sequences</taxon>
        <taxon>metagenomes</taxon>
        <taxon>organismal metagenomes</taxon>
    </lineage>
</organism>
<sequence length="291" mass="34362">MNKTTALKIMNINNFDEYDYEKLKKQYKKISLKKHPDKGGSHKDFIELSMAYDVLTKELDSGNNDNIKDDDIFTLFTKIILTHNKTNIDQNAVKEKILKFVNMISGKLLNKVDKDNLIFLKQIIDKYNYYFDKDIYDELINIINEKTDNIKVYNLTPSIDDLFLDNIFNLNINKESKKTLLIPLWHNELTYDISGETIIVQITPNLPEYCNIDINNNIHYYFSRKLDSSILENDEMCFEINNKKHYIQTNKVYIKKNQNFVFKEEGISRISNNDIFDNSDKSDLIINLTLY</sequence>
<dbReference type="Gene3D" id="1.10.287.110">
    <property type="entry name" value="DnaJ domain"/>
    <property type="match status" value="1"/>
</dbReference>
<dbReference type="Pfam" id="PF00226">
    <property type="entry name" value="DnaJ"/>
    <property type="match status" value="1"/>
</dbReference>
<evidence type="ECO:0000313" key="2">
    <source>
        <dbReference type="EMBL" id="QHS94920.1"/>
    </source>
</evidence>
<evidence type="ECO:0000259" key="1">
    <source>
        <dbReference type="PROSITE" id="PS50076"/>
    </source>
</evidence>
<dbReference type="EMBL" id="MN739235">
    <property type="protein sequence ID" value="QHS94920.1"/>
    <property type="molecule type" value="Genomic_DNA"/>
</dbReference>
<reference evidence="2" key="1">
    <citation type="journal article" date="2020" name="Nature">
        <title>Giant virus diversity and host interactions through global metagenomics.</title>
        <authorList>
            <person name="Schulz F."/>
            <person name="Roux S."/>
            <person name="Paez-Espino D."/>
            <person name="Jungbluth S."/>
            <person name="Walsh D.A."/>
            <person name="Denef V.J."/>
            <person name="McMahon K.D."/>
            <person name="Konstantinidis K.T."/>
            <person name="Eloe-Fadrosh E.A."/>
            <person name="Kyrpides N.C."/>
            <person name="Woyke T."/>
        </authorList>
    </citation>
    <scope>NUCLEOTIDE SEQUENCE</scope>
    <source>
        <strain evidence="2">GVMAG-M-3300018428-16</strain>
    </source>
</reference>
<feature type="domain" description="J" evidence="1">
    <location>
        <begin position="5"/>
        <end position="68"/>
    </location>
</feature>
<name>A0A6C0BS86_9ZZZZ</name>
<dbReference type="SUPFAM" id="SSF46565">
    <property type="entry name" value="Chaperone J-domain"/>
    <property type="match status" value="1"/>
</dbReference>
<accession>A0A6C0BS86</accession>